<dbReference type="RefSeq" id="WP_345925122.1">
    <property type="nucleotide sequence ID" value="NZ_JBDIVF010000002.1"/>
</dbReference>
<keyword evidence="6 8" id="KW-0449">Lipoprotein</keyword>
<evidence type="ECO:0000256" key="4">
    <source>
        <dbReference type="ARBA" id="ARBA00023139"/>
    </source>
</evidence>
<comment type="subcellular location">
    <subcellularLocation>
        <location evidence="1">Cell outer membrane</location>
        <topology evidence="1">Lipid-anchor</topology>
    </subcellularLocation>
</comment>
<accession>A0ABV2CQ71</accession>
<dbReference type="EMBL" id="JBEWLZ010000003">
    <property type="protein sequence ID" value="MET1489632.1"/>
    <property type="molecule type" value="Genomic_DNA"/>
</dbReference>
<keyword evidence="5" id="KW-0998">Cell outer membrane</keyword>
<keyword evidence="3" id="KW-0472">Membrane</keyword>
<gene>
    <name evidence="8" type="ORF">ABVT11_07315</name>
</gene>
<name>A0ABV2CQ71_9RHOO</name>
<reference evidence="8 9" key="1">
    <citation type="submission" date="2024-07" db="EMBL/GenBank/DDBJ databases">
        <title>Uliginosibacterium paludis KCTC:42655.</title>
        <authorList>
            <person name="Kim M.K."/>
        </authorList>
    </citation>
    <scope>NUCLEOTIDE SEQUENCE [LARGE SCALE GENOMIC DNA]</scope>
    <source>
        <strain evidence="8 9">KCTC 42655</strain>
    </source>
</reference>
<keyword evidence="2" id="KW-0732">Signal</keyword>
<evidence type="ECO:0000313" key="8">
    <source>
        <dbReference type="EMBL" id="MET1489632.1"/>
    </source>
</evidence>
<comment type="caution">
    <text evidence="8">The sequence shown here is derived from an EMBL/GenBank/DDBJ whole genome shotgun (WGS) entry which is preliminary data.</text>
</comment>
<sequence length="44" mass="4624">MRPFVLIGILGFALSACGIKGPLELPRPQPQAQPAKTSPQPVTP</sequence>
<feature type="region of interest" description="Disordered" evidence="7">
    <location>
        <begin position="23"/>
        <end position="44"/>
    </location>
</feature>
<proteinExistence type="predicted"/>
<evidence type="ECO:0000256" key="6">
    <source>
        <dbReference type="ARBA" id="ARBA00023288"/>
    </source>
</evidence>
<keyword evidence="4" id="KW-0564">Palmitate</keyword>
<dbReference type="PROSITE" id="PS51257">
    <property type="entry name" value="PROKAR_LIPOPROTEIN"/>
    <property type="match status" value="1"/>
</dbReference>
<evidence type="ECO:0000256" key="5">
    <source>
        <dbReference type="ARBA" id="ARBA00023237"/>
    </source>
</evidence>
<protein>
    <submittedName>
        <fullName evidence="8">Lipoprotein</fullName>
    </submittedName>
</protein>
<keyword evidence="9" id="KW-1185">Reference proteome</keyword>
<dbReference type="Pfam" id="PF13627">
    <property type="entry name" value="LptM_cons"/>
    <property type="match status" value="1"/>
</dbReference>
<evidence type="ECO:0000256" key="3">
    <source>
        <dbReference type="ARBA" id="ARBA00023136"/>
    </source>
</evidence>
<evidence type="ECO:0000256" key="7">
    <source>
        <dbReference type="SAM" id="MobiDB-lite"/>
    </source>
</evidence>
<feature type="compositionally biased region" description="Polar residues" evidence="7">
    <location>
        <begin position="32"/>
        <end position="44"/>
    </location>
</feature>
<dbReference type="Proteomes" id="UP001548590">
    <property type="component" value="Unassembled WGS sequence"/>
</dbReference>
<evidence type="ECO:0000256" key="1">
    <source>
        <dbReference type="ARBA" id="ARBA00004459"/>
    </source>
</evidence>
<dbReference type="InterPro" id="IPR032831">
    <property type="entry name" value="LptM_cons"/>
</dbReference>
<evidence type="ECO:0000313" key="9">
    <source>
        <dbReference type="Proteomes" id="UP001548590"/>
    </source>
</evidence>
<evidence type="ECO:0000256" key="2">
    <source>
        <dbReference type="ARBA" id="ARBA00022729"/>
    </source>
</evidence>
<dbReference type="NCBIfam" id="NF047847">
    <property type="entry name" value="SS_mature_LptM"/>
    <property type="match status" value="1"/>
</dbReference>
<organism evidence="8 9">
    <name type="scientific">Uliginosibacterium paludis</name>
    <dbReference type="NCBI Taxonomy" id="1615952"/>
    <lineage>
        <taxon>Bacteria</taxon>
        <taxon>Pseudomonadati</taxon>
        <taxon>Pseudomonadota</taxon>
        <taxon>Betaproteobacteria</taxon>
        <taxon>Rhodocyclales</taxon>
        <taxon>Zoogloeaceae</taxon>
        <taxon>Uliginosibacterium</taxon>
    </lineage>
</organism>